<evidence type="ECO:0000313" key="3">
    <source>
        <dbReference type="EMBL" id="MBM7056221.1"/>
    </source>
</evidence>
<feature type="compositionally biased region" description="Polar residues" evidence="1">
    <location>
        <begin position="297"/>
        <end position="306"/>
    </location>
</feature>
<dbReference type="Proteomes" id="UP000712045">
    <property type="component" value="Unassembled WGS sequence"/>
</dbReference>
<sequence length="313" mass="33588">MPRNRSRRVAVNTVCALLAAAVAAVTMRPGLLTDNLPDDLPFLGTETVDSLPLPAESERPTTAPSAGPVHRGPTRAEPFRGSPALRWADGAAGIVLPEARATGGLDEAQVERGLRATRAFLIGANLDPGTLRGKRPQAALDLIDPSQRELLDELDAALAKPSKKHDPVTMFSRFDPAELAPAGAVVKTRGRMTYEAGEEPGSVIIHADYTFVYPVTRARVDADQVERTIVRRLLTVAVNDPARYVVTPGKLGIVEYGQHIYNSSCVRFDGFLHPRFPDDAPDSELSGPAEDPYDRSTPGTAPQTESCAPVART</sequence>
<organism evidence="3 4">
    <name type="scientific">Streptomyces durocortorensis</name>
    <dbReference type="NCBI Taxonomy" id="2811104"/>
    <lineage>
        <taxon>Bacteria</taxon>
        <taxon>Bacillati</taxon>
        <taxon>Actinomycetota</taxon>
        <taxon>Actinomycetes</taxon>
        <taxon>Kitasatosporales</taxon>
        <taxon>Streptomycetaceae</taxon>
        <taxon>Streptomyces</taxon>
    </lineage>
</organism>
<evidence type="ECO:0000256" key="1">
    <source>
        <dbReference type="SAM" id="MobiDB-lite"/>
    </source>
</evidence>
<keyword evidence="2" id="KW-0732">Signal</keyword>
<feature type="chain" id="PRO_5045797055" evidence="2">
    <location>
        <begin position="24"/>
        <end position="313"/>
    </location>
</feature>
<comment type="caution">
    <text evidence="3">The sequence shown here is derived from an EMBL/GenBank/DDBJ whole genome shotgun (WGS) entry which is preliminary data.</text>
</comment>
<evidence type="ECO:0000256" key="2">
    <source>
        <dbReference type="SAM" id="SignalP"/>
    </source>
</evidence>
<dbReference type="EMBL" id="JAFEUF010000110">
    <property type="protein sequence ID" value="MBM7056221.1"/>
    <property type="molecule type" value="Genomic_DNA"/>
</dbReference>
<feature type="region of interest" description="Disordered" evidence="1">
    <location>
        <begin position="47"/>
        <end position="79"/>
    </location>
</feature>
<feature type="region of interest" description="Disordered" evidence="1">
    <location>
        <begin position="277"/>
        <end position="313"/>
    </location>
</feature>
<name>A0ABS2HYZ8_9ACTN</name>
<gene>
    <name evidence="3" type="ORF">JS521_20690</name>
</gene>
<feature type="signal peptide" evidence="2">
    <location>
        <begin position="1"/>
        <end position="23"/>
    </location>
</feature>
<reference evidence="3 4" key="1">
    <citation type="submission" date="2021-02" db="EMBL/GenBank/DDBJ databases">
        <title>Genome Streptomyces sp. RHZ10.</title>
        <authorList>
            <person name="Besaury L."/>
        </authorList>
    </citation>
    <scope>NUCLEOTIDE SEQUENCE [LARGE SCALE GENOMIC DNA]</scope>
    <source>
        <strain evidence="3 4">RHZ10</strain>
    </source>
</reference>
<keyword evidence="4" id="KW-1185">Reference proteome</keyword>
<protein>
    <submittedName>
        <fullName evidence="3">Uncharacterized protein</fullName>
    </submittedName>
</protein>
<evidence type="ECO:0000313" key="4">
    <source>
        <dbReference type="Proteomes" id="UP000712045"/>
    </source>
</evidence>
<proteinExistence type="predicted"/>
<dbReference type="RefSeq" id="WP_205084439.1">
    <property type="nucleotide sequence ID" value="NZ_JAFEUF010000110.1"/>
</dbReference>
<accession>A0ABS2HYZ8</accession>